<comment type="caution">
    <text evidence="2">The sequence shown here is derived from an EMBL/GenBank/DDBJ whole genome shotgun (WGS) entry which is preliminary data.</text>
</comment>
<dbReference type="EMBL" id="LVZM01000303">
    <property type="protein sequence ID" value="OUC49787.1"/>
    <property type="molecule type" value="Genomic_DNA"/>
</dbReference>
<organism evidence="2 3">
    <name type="scientific">Trichinella nativa</name>
    <dbReference type="NCBI Taxonomy" id="6335"/>
    <lineage>
        <taxon>Eukaryota</taxon>
        <taxon>Metazoa</taxon>
        <taxon>Ecdysozoa</taxon>
        <taxon>Nematoda</taxon>
        <taxon>Enoplea</taxon>
        <taxon>Dorylaimia</taxon>
        <taxon>Trichinellida</taxon>
        <taxon>Trichinellidae</taxon>
        <taxon>Trichinella</taxon>
    </lineage>
</organism>
<sequence length="187" mass="21697">MRLLAAPGWGQRGPMRRPRLTVAPRREEPEQYAREVCTGNIETTYTEEPSREELVRTVVETFVLPLGTNGCSARSRTRRACSRSGSEPEDANRRGLPSKRVEDPARNLRQRRRHSNFTILSLVPVSMTDISSGRRIMYAAQWKNRRVWTTTFLDYCQMWNRLQRNRMCFLPLEVALHKTLSTPHIAL</sequence>
<evidence type="ECO:0000313" key="3">
    <source>
        <dbReference type="Proteomes" id="UP000243006"/>
    </source>
</evidence>
<proteinExistence type="predicted"/>
<feature type="region of interest" description="Disordered" evidence="1">
    <location>
        <begin position="70"/>
        <end position="101"/>
    </location>
</feature>
<evidence type="ECO:0000256" key="1">
    <source>
        <dbReference type="SAM" id="MobiDB-lite"/>
    </source>
</evidence>
<protein>
    <submittedName>
        <fullName evidence="2">Uncharacterized protein</fullName>
    </submittedName>
</protein>
<reference evidence="2 3" key="1">
    <citation type="submission" date="2015-04" db="EMBL/GenBank/DDBJ databases">
        <title>Draft genome of the roundworm Trichinella nativa.</title>
        <authorList>
            <person name="Mitreva M."/>
        </authorList>
    </citation>
    <scope>NUCLEOTIDE SEQUENCE [LARGE SCALE GENOMIC DNA]</scope>
    <source>
        <strain evidence="2 3">ISS45</strain>
    </source>
</reference>
<evidence type="ECO:0000313" key="2">
    <source>
        <dbReference type="EMBL" id="OUC49787.1"/>
    </source>
</evidence>
<dbReference type="Proteomes" id="UP000243006">
    <property type="component" value="Unassembled WGS sequence"/>
</dbReference>
<name>A0A1Y3F198_9BILA</name>
<accession>A0A1Y3F198</accession>
<dbReference type="AlphaFoldDB" id="A0A1Y3F198"/>
<gene>
    <name evidence="2" type="ORF">D917_05068</name>
</gene>